<dbReference type="AlphaFoldDB" id="A0A938XQP8"/>
<keyword evidence="2" id="KW-1185">Reference proteome</keyword>
<dbReference type="GO" id="GO:0004519">
    <property type="term" value="F:endonuclease activity"/>
    <property type="evidence" value="ECO:0007669"/>
    <property type="project" value="UniProtKB-KW"/>
</dbReference>
<accession>A0A938XQP8</accession>
<dbReference type="RefSeq" id="WP_204700588.1">
    <property type="nucleotide sequence ID" value="NZ_JAFBDQ010000003.1"/>
</dbReference>
<sequence>MQQIIRQLENCEKKLNQQYDEVKPTQQEVTELSVALKKVVSAIDCLDSYNGKNN</sequence>
<keyword evidence="1" id="KW-0378">Hydrolase</keyword>
<keyword evidence="1" id="KW-0255">Endonuclease</keyword>
<organism evidence="1 2">
    <name type="scientific">Halanaerobacter jeridensis</name>
    <dbReference type="NCBI Taxonomy" id="706427"/>
    <lineage>
        <taxon>Bacteria</taxon>
        <taxon>Bacillati</taxon>
        <taxon>Bacillota</taxon>
        <taxon>Clostridia</taxon>
        <taxon>Halanaerobiales</taxon>
        <taxon>Halobacteroidaceae</taxon>
        <taxon>Halanaerobacter</taxon>
    </lineage>
</organism>
<gene>
    <name evidence="1" type="ORF">JOC47_000703</name>
</gene>
<evidence type="ECO:0000313" key="1">
    <source>
        <dbReference type="EMBL" id="MBM7555869.1"/>
    </source>
</evidence>
<comment type="caution">
    <text evidence="1">The sequence shown here is derived from an EMBL/GenBank/DDBJ whole genome shotgun (WGS) entry which is preliminary data.</text>
</comment>
<keyword evidence="1" id="KW-0540">Nuclease</keyword>
<dbReference type="Proteomes" id="UP000774000">
    <property type="component" value="Unassembled WGS sequence"/>
</dbReference>
<protein>
    <submittedName>
        <fullName evidence="1">DsDNA-specific endonuclease/ATPase MutS2</fullName>
    </submittedName>
</protein>
<evidence type="ECO:0000313" key="2">
    <source>
        <dbReference type="Proteomes" id="UP000774000"/>
    </source>
</evidence>
<proteinExistence type="predicted"/>
<dbReference type="EMBL" id="JAFBDQ010000003">
    <property type="protein sequence ID" value="MBM7555869.1"/>
    <property type="molecule type" value="Genomic_DNA"/>
</dbReference>
<reference evidence="1" key="1">
    <citation type="submission" date="2021-01" db="EMBL/GenBank/DDBJ databases">
        <title>Genomic Encyclopedia of Type Strains, Phase IV (KMG-IV): sequencing the most valuable type-strain genomes for metagenomic binning, comparative biology and taxonomic classification.</title>
        <authorList>
            <person name="Goeker M."/>
        </authorList>
    </citation>
    <scope>NUCLEOTIDE SEQUENCE</scope>
    <source>
        <strain evidence="1">DSM 23230</strain>
    </source>
</reference>
<name>A0A938XQP8_9FIRM</name>